<evidence type="ECO:0000256" key="6">
    <source>
        <dbReference type="ARBA" id="ARBA00022679"/>
    </source>
</evidence>
<dbReference type="Pfam" id="PF00672">
    <property type="entry name" value="HAMP"/>
    <property type="match status" value="1"/>
</dbReference>
<dbReference type="RefSeq" id="WP_189444650.1">
    <property type="nucleotide sequence ID" value="NZ_BMZI01000004.1"/>
</dbReference>
<dbReference type="PANTHER" id="PTHR44936:SF10">
    <property type="entry name" value="SENSOR PROTEIN RSTB"/>
    <property type="match status" value="1"/>
</dbReference>
<dbReference type="SMART" id="SM00388">
    <property type="entry name" value="HisKA"/>
    <property type="match status" value="1"/>
</dbReference>
<dbReference type="PRINTS" id="PR00344">
    <property type="entry name" value="BCTRLSENSOR"/>
</dbReference>
<comment type="catalytic activity">
    <reaction evidence="1">
        <text>ATP + protein L-histidine = ADP + protein N-phospho-L-histidine.</text>
        <dbReference type="EC" id="2.7.13.3"/>
    </reaction>
</comment>
<evidence type="ECO:0000313" key="13">
    <source>
        <dbReference type="EMBL" id="GHB22072.1"/>
    </source>
</evidence>
<dbReference type="EMBL" id="BMZI01000004">
    <property type="protein sequence ID" value="GHB22072.1"/>
    <property type="molecule type" value="Genomic_DNA"/>
</dbReference>
<dbReference type="SMART" id="SM00304">
    <property type="entry name" value="HAMP"/>
    <property type="match status" value="1"/>
</dbReference>
<keyword evidence="6" id="KW-0808">Transferase</keyword>
<evidence type="ECO:0000256" key="2">
    <source>
        <dbReference type="ARBA" id="ARBA00004651"/>
    </source>
</evidence>
<evidence type="ECO:0000256" key="5">
    <source>
        <dbReference type="ARBA" id="ARBA00022553"/>
    </source>
</evidence>
<dbReference type="InterPro" id="IPR036890">
    <property type="entry name" value="HATPase_C_sf"/>
</dbReference>
<keyword evidence="7" id="KW-0547">Nucleotide-binding</keyword>
<keyword evidence="5" id="KW-0597">Phosphoprotein</keyword>
<dbReference type="EC" id="2.7.13.3" evidence="3"/>
<dbReference type="PANTHER" id="PTHR44936">
    <property type="entry name" value="SENSOR PROTEIN CREC"/>
    <property type="match status" value="1"/>
</dbReference>
<keyword evidence="10" id="KW-0472">Membrane</keyword>
<dbReference type="InterPro" id="IPR050980">
    <property type="entry name" value="2C_sensor_his_kinase"/>
</dbReference>
<keyword evidence="8 13" id="KW-0418">Kinase</keyword>
<keyword evidence="10" id="KW-1133">Transmembrane helix</keyword>
<dbReference type="PROSITE" id="PS50109">
    <property type="entry name" value="HIS_KIN"/>
    <property type="match status" value="1"/>
</dbReference>
<dbReference type="InterPro" id="IPR036097">
    <property type="entry name" value="HisK_dim/P_sf"/>
</dbReference>
<dbReference type="GO" id="GO:0016301">
    <property type="term" value="F:kinase activity"/>
    <property type="evidence" value="ECO:0007669"/>
    <property type="project" value="UniProtKB-KW"/>
</dbReference>
<dbReference type="CDD" id="cd00082">
    <property type="entry name" value="HisKA"/>
    <property type="match status" value="1"/>
</dbReference>
<evidence type="ECO:0000256" key="8">
    <source>
        <dbReference type="ARBA" id="ARBA00022777"/>
    </source>
</evidence>
<feature type="transmembrane region" description="Helical" evidence="10">
    <location>
        <begin position="12"/>
        <end position="35"/>
    </location>
</feature>
<evidence type="ECO:0000256" key="3">
    <source>
        <dbReference type="ARBA" id="ARBA00012438"/>
    </source>
</evidence>
<evidence type="ECO:0000259" key="12">
    <source>
        <dbReference type="PROSITE" id="PS50885"/>
    </source>
</evidence>
<feature type="transmembrane region" description="Helical" evidence="10">
    <location>
        <begin position="234"/>
        <end position="257"/>
    </location>
</feature>
<evidence type="ECO:0000256" key="10">
    <source>
        <dbReference type="SAM" id="Phobius"/>
    </source>
</evidence>
<dbReference type="Pfam" id="PF02518">
    <property type="entry name" value="HATPase_c"/>
    <property type="match status" value="1"/>
</dbReference>
<dbReference type="SUPFAM" id="SSF47384">
    <property type="entry name" value="Homodimeric domain of signal transducing histidine kinase"/>
    <property type="match status" value="1"/>
</dbReference>
<feature type="domain" description="Histidine kinase" evidence="11">
    <location>
        <begin position="315"/>
        <end position="530"/>
    </location>
</feature>
<evidence type="ECO:0000256" key="4">
    <source>
        <dbReference type="ARBA" id="ARBA00022475"/>
    </source>
</evidence>
<gene>
    <name evidence="13" type="ORF">GCM10009038_21250</name>
</gene>
<dbReference type="PROSITE" id="PS50885">
    <property type="entry name" value="HAMP"/>
    <property type="match status" value="1"/>
</dbReference>
<dbReference type="CDD" id="cd06225">
    <property type="entry name" value="HAMP"/>
    <property type="match status" value="1"/>
</dbReference>
<name>A0ABQ3E066_9GAMM</name>
<keyword evidence="14" id="KW-1185">Reference proteome</keyword>
<accession>A0ABQ3E066</accession>
<dbReference type="InterPro" id="IPR004358">
    <property type="entry name" value="Sig_transdc_His_kin-like_C"/>
</dbReference>
<keyword evidence="4" id="KW-1003">Cell membrane</keyword>
<dbReference type="SUPFAM" id="SSF158472">
    <property type="entry name" value="HAMP domain-like"/>
    <property type="match status" value="1"/>
</dbReference>
<comment type="subcellular location">
    <subcellularLocation>
        <location evidence="2">Cell membrane</location>
        <topology evidence="2">Multi-pass membrane protein</topology>
    </subcellularLocation>
</comment>
<dbReference type="SMART" id="SM00387">
    <property type="entry name" value="HATPase_c"/>
    <property type="match status" value="1"/>
</dbReference>
<dbReference type="Pfam" id="PF00512">
    <property type="entry name" value="HisKA"/>
    <property type="match status" value="1"/>
</dbReference>
<sequence length="544" mass="60906">MRRSLTDSTFLRFYASLLAALIITFGLALFGFLMVDKVRQEHYRENLVSGPLALLADLVSRQPLENRNDWLASMASTLGMPLGLFELDDLSLNYFERARLRGERPVIESTEDGWRSLYQLPHSDWVLAARINSLNEMQLRGITEVMRTWLSGESEQVQTKRLDRIEHQFDIPVGLYTTPPTDVDPIQATRLDAGEVVVRLDTGLSSLYIHARVGPDRWLRIGPLPSFEAMPLSLALALLIMVLITLAGAIYLIVWSVEGRVGRLERAATRIAAGHLNSRVRVDSSDFLGRLGMALNGMAAQVQSLLRSQQEMIRAVSHELRTPVARIRFAVQMLEDLSKEDIARRQLEGIDEDIAELDRLIDEILTYAKLDSENAQGVSLKTESLECRAVAWRVVETLSPLHPHLELSVTDGAELEVEAEPRYLQRAVQNLVANACRHAEQRVTVTVHQEPRAVRIDVEDDGPGVPEADRIAIFKPFARLDDSRTRRSGGYGLGLSIVQKIMAWHGGNVVVDRSETLGGARFSLLLPIQGREAIHPLNFEEEPA</sequence>
<proteinExistence type="predicted"/>
<comment type="caution">
    <text evidence="13">The sequence shown here is derived from an EMBL/GenBank/DDBJ whole genome shotgun (WGS) entry which is preliminary data.</text>
</comment>
<protein>
    <recommendedName>
        <fullName evidence="3">histidine kinase</fullName>
        <ecNumber evidence="3">2.7.13.3</ecNumber>
    </recommendedName>
</protein>
<dbReference type="InterPro" id="IPR005467">
    <property type="entry name" value="His_kinase_dom"/>
</dbReference>
<keyword evidence="10" id="KW-0812">Transmembrane</keyword>
<dbReference type="InterPro" id="IPR003660">
    <property type="entry name" value="HAMP_dom"/>
</dbReference>
<evidence type="ECO:0000256" key="7">
    <source>
        <dbReference type="ARBA" id="ARBA00022741"/>
    </source>
</evidence>
<evidence type="ECO:0000256" key="9">
    <source>
        <dbReference type="ARBA" id="ARBA00022840"/>
    </source>
</evidence>
<dbReference type="InterPro" id="IPR003661">
    <property type="entry name" value="HisK_dim/P_dom"/>
</dbReference>
<feature type="domain" description="HAMP" evidence="12">
    <location>
        <begin position="255"/>
        <end position="307"/>
    </location>
</feature>
<dbReference type="Gene3D" id="3.30.565.10">
    <property type="entry name" value="Histidine kinase-like ATPase, C-terminal domain"/>
    <property type="match status" value="1"/>
</dbReference>
<evidence type="ECO:0000313" key="14">
    <source>
        <dbReference type="Proteomes" id="UP000646745"/>
    </source>
</evidence>
<dbReference type="Gene3D" id="1.10.287.130">
    <property type="match status" value="1"/>
</dbReference>
<dbReference type="Proteomes" id="UP000646745">
    <property type="component" value="Unassembled WGS sequence"/>
</dbReference>
<dbReference type="SUPFAM" id="SSF55874">
    <property type="entry name" value="ATPase domain of HSP90 chaperone/DNA topoisomerase II/histidine kinase"/>
    <property type="match status" value="1"/>
</dbReference>
<evidence type="ECO:0000256" key="1">
    <source>
        <dbReference type="ARBA" id="ARBA00000085"/>
    </source>
</evidence>
<keyword evidence="9" id="KW-0067">ATP-binding</keyword>
<reference evidence="14" key="1">
    <citation type="journal article" date="2019" name="Int. J. Syst. Evol. Microbiol.">
        <title>The Global Catalogue of Microorganisms (GCM) 10K type strain sequencing project: providing services to taxonomists for standard genome sequencing and annotation.</title>
        <authorList>
            <consortium name="The Broad Institute Genomics Platform"/>
            <consortium name="The Broad Institute Genome Sequencing Center for Infectious Disease"/>
            <person name="Wu L."/>
            <person name="Ma J."/>
        </authorList>
    </citation>
    <scope>NUCLEOTIDE SEQUENCE [LARGE SCALE GENOMIC DNA]</scope>
    <source>
        <strain evidence="14">KCTC 32998</strain>
    </source>
</reference>
<evidence type="ECO:0000259" key="11">
    <source>
        <dbReference type="PROSITE" id="PS50109"/>
    </source>
</evidence>
<organism evidence="13 14">
    <name type="scientific">Salinicola rhizosphaerae</name>
    <dbReference type="NCBI Taxonomy" id="1443141"/>
    <lineage>
        <taxon>Bacteria</taxon>
        <taxon>Pseudomonadati</taxon>
        <taxon>Pseudomonadota</taxon>
        <taxon>Gammaproteobacteria</taxon>
        <taxon>Oceanospirillales</taxon>
        <taxon>Halomonadaceae</taxon>
        <taxon>Salinicola</taxon>
    </lineage>
</organism>
<dbReference type="Gene3D" id="6.10.340.10">
    <property type="match status" value="1"/>
</dbReference>
<dbReference type="InterPro" id="IPR003594">
    <property type="entry name" value="HATPase_dom"/>
</dbReference>